<organism evidence="5 6">
    <name type="scientific">Eumeta variegata</name>
    <name type="common">Bagworm moth</name>
    <name type="synonym">Eumeta japonica</name>
    <dbReference type="NCBI Taxonomy" id="151549"/>
    <lineage>
        <taxon>Eukaryota</taxon>
        <taxon>Metazoa</taxon>
        <taxon>Ecdysozoa</taxon>
        <taxon>Arthropoda</taxon>
        <taxon>Hexapoda</taxon>
        <taxon>Insecta</taxon>
        <taxon>Pterygota</taxon>
        <taxon>Neoptera</taxon>
        <taxon>Endopterygota</taxon>
        <taxon>Lepidoptera</taxon>
        <taxon>Glossata</taxon>
        <taxon>Ditrysia</taxon>
        <taxon>Tineoidea</taxon>
        <taxon>Psychidae</taxon>
        <taxon>Oiketicinae</taxon>
        <taxon>Eumeta</taxon>
    </lineage>
</organism>
<evidence type="ECO:0000313" key="5">
    <source>
        <dbReference type="EMBL" id="GBP16838.1"/>
    </source>
</evidence>
<dbReference type="AlphaFoldDB" id="A0A4C1TSB7"/>
<evidence type="ECO:0000256" key="3">
    <source>
        <dbReference type="SAM" id="MobiDB-lite"/>
    </source>
</evidence>
<dbReference type="GO" id="GO:0032259">
    <property type="term" value="P:methylation"/>
    <property type="evidence" value="ECO:0007669"/>
    <property type="project" value="UniProtKB-KW"/>
</dbReference>
<keyword evidence="1" id="KW-0949">S-adenosyl-L-methionine</keyword>
<dbReference type="InterPro" id="IPR036413">
    <property type="entry name" value="YaeB-like_sf"/>
</dbReference>
<dbReference type="PANTHER" id="PTHR12818:SF0">
    <property type="entry name" value="TRNA (ADENINE(37)-N6)-METHYLTRANSFERASE"/>
    <property type="match status" value="1"/>
</dbReference>
<keyword evidence="6" id="KW-1185">Reference proteome</keyword>
<feature type="compositionally biased region" description="Basic and acidic residues" evidence="3">
    <location>
        <begin position="262"/>
        <end position="275"/>
    </location>
</feature>
<dbReference type="NCBIfam" id="TIGR00104">
    <property type="entry name" value="tRNA_TsaA"/>
    <property type="match status" value="1"/>
</dbReference>
<gene>
    <name evidence="5" type="primary">Trmo</name>
    <name evidence="5" type="ORF">EVAR_13219_1</name>
</gene>
<name>A0A4C1TSB7_EUMVA</name>
<reference evidence="5 6" key="1">
    <citation type="journal article" date="2019" name="Commun. Biol.">
        <title>The bagworm genome reveals a unique fibroin gene that provides high tensile strength.</title>
        <authorList>
            <person name="Kono N."/>
            <person name="Nakamura H."/>
            <person name="Ohtoshi R."/>
            <person name="Tomita M."/>
            <person name="Numata K."/>
            <person name="Arakawa K."/>
        </authorList>
    </citation>
    <scope>NUCLEOTIDE SEQUENCE [LARGE SCALE GENOMIC DNA]</scope>
</reference>
<feature type="compositionally biased region" description="Low complexity" evidence="3">
    <location>
        <begin position="235"/>
        <end position="248"/>
    </location>
</feature>
<keyword evidence="5" id="KW-0808">Transferase</keyword>
<dbReference type="GO" id="GO:0008168">
    <property type="term" value="F:methyltransferase activity"/>
    <property type="evidence" value="ECO:0007669"/>
    <property type="project" value="UniProtKB-KW"/>
</dbReference>
<feature type="region of interest" description="Disordered" evidence="3">
    <location>
        <begin position="206"/>
        <end position="281"/>
    </location>
</feature>
<evidence type="ECO:0000256" key="1">
    <source>
        <dbReference type="ARBA" id="ARBA00022691"/>
    </source>
</evidence>
<dbReference type="EMBL" id="BGZK01000082">
    <property type="protein sequence ID" value="GBP16838.1"/>
    <property type="molecule type" value="Genomic_DNA"/>
</dbReference>
<proteinExistence type="inferred from homology"/>
<dbReference type="Pfam" id="PF01980">
    <property type="entry name" value="TrmO_N"/>
    <property type="match status" value="1"/>
</dbReference>
<feature type="region of interest" description="Disordered" evidence="3">
    <location>
        <begin position="1"/>
        <end position="30"/>
    </location>
</feature>
<dbReference type="PANTHER" id="PTHR12818">
    <property type="entry name" value="TRNA (ADENINE(37)-N6)-METHYLTRANSFERASE"/>
    <property type="match status" value="1"/>
</dbReference>
<dbReference type="Gene3D" id="2.40.30.70">
    <property type="entry name" value="YaeB-like"/>
    <property type="match status" value="1"/>
</dbReference>
<accession>A0A4C1TSB7</accession>
<dbReference type="Proteomes" id="UP000299102">
    <property type="component" value="Unassembled WGS sequence"/>
</dbReference>
<comment type="caution">
    <text evidence="5">The sequence shown here is derived from an EMBL/GenBank/DDBJ whole genome shotgun (WGS) entry which is preliminary data.</text>
</comment>
<dbReference type="SUPFAM" id="SSF118196">
    <property type="entry name" value="YaeB-like"/>
    <property type="match status" value="1"/>
</dbReference>
<sequence>MKKRSFSPALKNGQATTVCTNGSEEHKDSAASNDIKYQPVGYIETSFQNKKAVPRQASILANAKGTVVIDSNVFNNPEHALSGLEEFSHMWIIFHFHATESNNVSAKVSPPRLDGERRGIFSTRSPHRACPIGLSLVKILNVEGNKIQFLGVDMVNGTPVLDIKPYIPQYDYPISVYGETMVRPSTEGLSEDLDVSNLRLSPRLTCPVGIDTSSPHSRSPIEGTPSPESGTRLMTPDSPSTPSHTSPSIDILEDNGTRSPVHRPDTERGAPDGQERFTPPQSAQLVNIARDGIRVAPWVLNPPSQTYEVHFTENSLTRLNELIGDRAQSFKQNIESLLAEDPRSTYVRNRYPDHEYSCVLEDLSITCVFDNNSSICTIVTVKSAEELQQS</sequence>
<dbReference type="InterPro" id="IPR040372">
    <property type="entry name" value="YaeB-like"/>
</dbReference>
<feature type="domain" description="TsaA-like" evidence="4">
    <location>
        <begin position="37"/>
        <end position="175"/>
    </location>
</feature>
<dbReference type="InterPro" id="IPR036414">
    <property type="entry name" value="YaeB_N_sf"/>
</dbReference>
<protein>
    <submittedName>
        <fullName evidence="5">tRNA (Adenine(37)-N6)-methyltransferase</fullName>
    </submittedName>
</protein>
<dbReference type="CDD" id="cd09281">
    <property type="entry name" value="UPF0066"/>
    <property type="match status" value="1"/>
</dbReference>
<evidence type="ECO:0000313" key="6">
    <source>
        <dbReference type="Proteomes" id="UP000299102"/>
    </source>
</evidence>
<evidence type="ECO:0000259" key="4">
    <source>
        <dbReference type="PROSITE" id="PS51668"/>
    </source>
</evidence>
<dbReference type="InterPro" id="IPR023370">
    <property type="entry name" value="TrmO-like_N"/>
</dbReference>
<comment type="similarity">
    <text evidence="2">Belongs to the tRNA methyltransferase O family.</text>
</comment>
<dbReference type="STRING" id="151549.A0A4C1TSB7"/>
<keyword evidence="5" id="KW-0489">Methyltransferase</keyword>
<feature type="compositionally biased region" description="Polar residues" evidence="3">
    <location>
        <begin position="13"/>
        <end position="22"/>
    </location>
</feature>
<dbReference type="PROSITE" id="PS51668">
    <property type="entry name" value="TSAA_2"/>
    <property type="match status" value="1"/>
</dbReference>
<dbReference type="Gene3D" id="3.30.2310.10">
    <property type="entry name" value="YaeB-like"/>
    <property type="match status" value="1"/>
</dbReference>
<evidence type="ECO:0000256" key="2">
    <source>
        <dbReference type="ARBA" id="ARBA00033753"/>
    </source>
</evidence>
<dbReference type="OrthoDB" id="4882at2759"/>